<protein>
    <submittedName>
        <fullName evidence="2">Uncharacterized protein</fullName>
    </submittedName>
</protein>
<dbReference type="PANTHER" id="PTHR46594:SF4">
    <property type="entry name" value="P-TYPE CATION-TRANSPORTING ATPASE"/>
    <property type="match status" value="1"/>
</dbReference>
<keyword evidence="1" id="KW-0479">Metal-binding</keyword>
<accession>A0AAN9IR71</accession>
<dbReference type="PANTHER" id="PTHR46594">
    <property type="entry name" value="P-TYPE CATION-TRANSPORTING ATPASE"/>
    <property type="match status" value="1"/>
</dbReference>
<dbReference type="Proteomes" id="UP001359559">
    <property type="component" value="Unassembled WGS sequence"/>
</dbReference>
<gene>
    <name evidence="2" type="ORF">RJT34_19540</name>
</gene>
<dbReference type="InterPro" id="IPR023214">
    <property type="entry name" value="HAD_sf"/>
</dbReference>
<sequence length="234" mass="24894">MLAEAEGIAQSGILVSISGNIIVTGDNWGTANSIAREIGIETVIAEANPDQRAGHVKEFQTSKSLLSSSNFQWQRQVFGEEVSEDKGMHYSGDKHCYFVHKMVLGGHYGVVSAKKHGVFRRGVFVAFVALFVPPAPKAFGSLDEEEGGCVVAGYGGKVEFSVDWDSPVGAGGGEVDGELVRGDPDLLAQKGKELVEIERGIDDDLIDVGLSLAVEVDDGEGYASAVDHVVPMDR</sequence>
<evidence type="ECO:0000313" key="3">
    <source>
        <dbReference type="Proteomes" id="UP001359559"/>
    </source>
</evidence>
<evidence type="ECO:0000256" key="1">
    <source>
        <dbReference type="ARBA" id="ARBA00022723"/>
    </source>
</evidence>
<dbReference type="Gene3D" id="3.40.50.1000">
    <property type="entry name" value="HAD superfamily/HAD-like"/>
    <property type="match status" value="1"/>
</dbReference>
<reference evidence="2 3" key="1">
    <citation type="submission" date="2024-01" db="EMBL/GenBank/DDBJ databases">
        <title>The genomes of 5 underutilized Papilionoideae crops provide insights into root nodulation and disease resistance.</title>
        <authorList>
            <person name="Yuan L."/>
        </authorList>
    </citation>
    <scope>NUCLEOTIDE SEQUENCE [LARGE SCALE GENOMIC DNA]</scope>
    <source>
        <strain evidence="2">LY-2023</strain>
        <tissue evidence="2">Leaf</tissue>
    </source>
</reference>
<comment type="caution">
    <text evidence="2">The sequence shown here is derived from an EMBL/GenBank/DDBJ whole genome shotgun (WGS) entry which is preliminary data.</text>
</comment>
<proteinExistence type="predicted"/>
<dbReference type="AlphaFoldDB" id="A0AAN9IR71"/>
<keyword evidence="3" id="KW-1185">Reference proteome</keyword>
<name>A0AAN9IR71_CLITE</name>
<dbReference type="GO" id="GO:0046872">
    <property type="term" value="F:metal ion binding"/>
    <property type="evidence" value="ECO:0007669"/>
    <property type="project" value="UniProtKB-KW"/>
</dbReference>
<organism evidence="2 3">
    <name type="scientific">Clitoria ternatea</name>
    <name type="common">Butterfly pea</name>
    <dbReference type="NCBI Taxonomy" id="43366"/>
    <lineage>
        <taxon>Eukaryota</taxon>
        <taxon>Viridiplantae</taxon>
        <taxon>Streptophyta</taxon>
        <taxon>Embryophyta</taxon>
        <taxon>Tracheophyta</taxon>
        <taxon>Spermatophyta</taxon>
        <taxon>Magnoliopsida</taxon>
        <taxon>eudicotyledons</taxon>
        <taxon>Gunneridae</taxon>
        <taxon>Pentapetalae</taxon>
        <taxon>rosids</taxon>
        <taxon>fabids</taxon>
        <taxon>Fabales</taxon>
        <taxon>Fabaceae</taxon>
        <taxon>Papilionoideae</taxon>
        <taxon>50 kb inversion clade</taxon>
        <taxon>NPAAA clade</taxon>
        <taxon>indigoferoid/millettioid clade</taxon>
        <taxon>Phaseoleae</taxon>
        <taxon>Clitoria</taxon>
    </lineage>
</organism>
<evidence type="ECO:0000313" key="2">
    <source>
        <dbReference type="EMBL" id="KAK7284787.1"/>
    </source>
</evidence>
<dbReference type="EMBL" id="JAYKXN010000005">
    <property type="protein sequence ID" value="KAK7284787.1"/>
    <property type="molecule type" value="Genomic_DNA"/>
</dbReference>